<dbReference type="Gene3D" id="3.40.50.1820">
    <property type="entry name" value="alpha/beta hydrolase"/>
    <property type="match status" value="1"/>
</dbReference>
<evidence type="ECO:0000313" key="1">
    <source>
        <dbReference type="EMBL" id="MBP2187502.1"/>
    </source>
</evidence>
<name>A0ABS4Q734_9NOCA</name>
<dbReference type="Proteomes" id="UP001519325">
    <property type="component" value="Unassembled WGS sequence"/>
</dbReference>
<dbReference type="SUPFAM" id="SSF53474">
    <property type="entry name" value="alpha/beta-Hydrolases"/>
    <property type="match status" value="1"/>
</dbReference>
<accession>A0ABS4Q734</accession>
<comment type="caution">
    <text evidence="1">The sequence shown here is derived from an EMBL/GenBank/DDBJ whole genome shotgun (WGS) entry which is preliminary data.</text>
</comment>
<protein>
    <recommendedName>
        <fullName evidence="3">PE-PPE domain-containing protein</fullName>
    </recommendedName>
</protein>
<organism evidence="1 2">
    <name type="scientific">Nocardia goodfellowii</name>
    <dbReference type="NCBI Taxonomy" id="882446"/>
    <lineage>
        <taxon>Bacteria</taxon>
        <taxon>Bacillati</taxon>
        <taxon>Actinomycetota</taxon>
        <taxon>Actinomycetes</taxon>
        <taxon>Mycobacteriales</taxon>
        <taxon>Nocardiaceae</taxon>
        <taxon>Nocardia</taxon>
    </lineage>
</organism>
<keyword evidence="2" id="KW-1185">Reference proteome</keyword>
<dbReference type="InterPro" id="IPR029058">
    <property type="entry name" value="AB_hydrolase_fold"/>
</dbReference>
<evidence type="ECO:0000313" key="2">
    <source>
        <dbReference type="Proteomes" id="UP001519325"/>
    </source>
</evidence>
<evidence type="ECO:0008006" key="3">
    <source>
        <dbReference type="Google" id="ProtNLM"/>
    </source>
</evidence>
<gene>
    <name evidence="1" type="ORF">BJ987_000403</name>
</gene>
<sequence length="232" mass="24762">MIDVLIVGASWASTQHPVTNAFAAALDPRRFRPRLVSNSGTGAGARAELLGEIMRCDEPVVLAGYAQGAAVAGDVASEISRGAIAGVEVAACALISDPYRPAGMSIGVDPGGHGILGQREVGMVPTYWVAARGDLTTALPVGSSLRMTAEAFEYEDLSTEEEMVGWARRLVDADIREQLRRFPFGLRMWDSRSAELSQLSAFLFTKPYVDEYLGEGGAASLAKVLNRELNIC</sequence>
<reference evidence="1 2" key="1">
    <citation type="submission" date="2021-03" db="EMBL/GenBank/DDBJ databases">
        <title>Sequencing the genomes of 1000 actinobacteria strains.</title>
        <authorList>
            <person name="Klenk H.-P."/>
        </authorList>
    </citation>
    <scope>NUCLEOTIDE SEQUENCE [LARGE SCALE GENOMIC DNA]</scope>
    <source>
        <strain evidence="1 2">DSM 45516</strain>
    </source>
</reference>
<proteinExistence type="predicted"/>
<dbReference type="EMBL" id="JAGGMR010000001">
    <property type="protein sequence ID" value="MBP2187502.1"/>
    <property type="molecule type" value="Genomic_DNA"/>
</dbReference>